<keyword evidence="2" id="KW-0812">Transmembrane</keyword>
<proteinExistence type="predicted"/>
<protein>
    <recommendedName>
        <fullName evidence="5">O-methyltransferase domain-containing protein</fullName>
    </recommendedName>
</protein>
<feature type="region of interest" description="Disordered" evidence="1">
    <location>
        <begin position="1"/>
        <end position="53"/>
    </location>
</feature>
<evidence type="ECO:0000313" key="3">
    <source>
        <dbReference type="EMBL" id="WAQ84342.1"/>
    </source>
</evidence>
<feature type="compositionally biased region" description="Basic and acidic residues" evidence="1">
    <location>
        <begin position="44"/>
        <end position="53"/>
    </location>
</feature>
<keyword evidence="2" id="KW-0472">Membrane</keyword>
<dbReference type="Proteomes" id="UP001164743">
    <property type="component" value="Chromosome 4A"/>
</dbReference>
<dbReference type="InterPro" id="IPR029063">
    <property type="entry name" value="SAM-dependent_MTases_sf"/>
</dbReference>
<dbReference type="EMBL" id="CP110424">
    <property type="protein sequence ID" value="WAQ84342.1"/>
    <property type="molecule type" value="Genomic_DNA"/>
</dbReference>
<feature type="transmembrane region" description="Helical" evidence="2">
    <location>
        <begin position="57"/>
        <end position="78"/>
    </location>
</feature>
<dbReference type="Gene3D" id="3.40.50.150">
    <property type="entry name" value="Vaccinia Virus protein VP39"/>
    <property type="match status" value="1"/>
</dbReference>
<evidence type="ECO:0000256" key="1">
    <source>
        <dbReference type="SAM" id="MobiDB-lite"/>
    </source>
</evidence>
<sequence length="184" mass="19830">MGANTKKQNFSAIENSNQPVKASKMDRSSEPAKDNQNSNPTDQQDGKAGTDRDSKKLVAFADVGSGFGGLLIAMAPLFPEKFVTLDGQASDRASALHKPIEAEELIKADPLEDQLIKSIYNLTEEIHFPLLMLASTLMTLEGSSMEKPGAGTATPTPSSKTMATPVPRRPPMERRTIGQTCRTL</sequence>
<name>A0ABY7CNI5_9BASI</name>
<gene>
    <name evidence="3" type="ORF">PtA15_4A795</name>
</gene>
<reference evidence="3" key="1">
    <citation type="submission" date="2022-10" db="EMBL/GenBank/DDBJ databases">
        <title>Puccinia triticina Genome sequencing and assembly.</title>
        <authorList>
            <person name="Li C."/>
        </authorList>
    </citation>
    <scope>NUCLEOTIDE SEQUENCE</scope>
    <source>
        <strain evidence="3">Pt15</strain>
    </source>
</reference>
<keyword evidence="2" id="KW-1133">Transmembrane helix</keyword>
<feature type="compositionally biased region" description="Polar residues" evidence="1">
    <location>
        <begin position="34"/>
        <end position="43"/>
    </location>
</feature>
<dbReference type="GeneID" id="77809610"/>
<feature type="compositionally biased region" description="Polar residues" evidence="1">
    <location>
        <begin position="153"/>
        <end position="162"/>
    </location>
</feature>
<evidence type="ECO:0000313" key="4">
    <source>
        <dbReference type="Proteomes" id="UP001164743"/>
    </source>
</evidence>
<feature type="compositionally biased region" description="Polar residues" evidence="1">
    <location>
        <begin position="1"/>
        <end position="20"/>
    </location>
</feature>
<feature type="region of interest" description="Disordered" evidence="1">
    <location>
        <begin position="143"/>
        <end position="184"/>
    </location>
</feature>
<accession>A0ABY7CNI5</accession>
<dbReference type="RefSeq" id="XP_053019897.1">
    <property type="nucleotide sequence ID" value="XM_053168715.1"/>
</dbReference>
<evidence type="ECO:0000256" key="2">
    <source>
        <dbReference type="SAM" id="Phobius"/>
    </source>
</evidence>
<evidence type="ECO:0008006" key="5">
    <source>
        <dbReference type="Google" id="ProtNLM"/>
    </source>
</evidence>
<keyword evidence="4" id="KW-1185">Reference proteome</keyword>
<organism evidence="3 4">
    <name type="scientific">Puccinia triticina</name>
    <dbReference type="NCBI Taxonomy" id="208348"/>
    <lineage>
        <taxon>Eukaryota</taxon>
        <taxon>Fungi</taxon>
        <taxon>Dikarya</taxon>
        <taxon>Basidiomycota</taxon>
        <taxon>Pucciniomycotina</taxon>
        <taxon>Pucciniomycetes</taxon>
        <taxon>Pucciniales</taxon>
        <taxon>Pucciniaceae</taxon>
        <taxon>Puccinia</taxon>
    </lineage>
</organism>
<feature type="compositionally biased region" description="Basic and acidic residues" evidence="1">
    <location>
        <begin position="23"/>
        <end position="33"/>
    </location>
</feature>